<evidence type="ECO:0000313" key="10">
    <source>
        <dbReference type="EMBL" id="CCH73262.1"/>
    </source>
</evidence>
<feature type="signal peptide" evidence="8">
    <location>
        <begin position="1"/>
        <end position="19"/>
    </location>
</feature>
<name>W6JW16_9MICO</name>
<comment type="caution">
    <text evidence="10">The sequence shown here is derived from an EMBL/GenBank/DDBJ whole genome shotgun (WGS) entry which is preliminary data.</text>
</comment>
<dbReference type="InterPro" id="IPR028082">
    <property type="entry name" value="Peripla_BP_I"/>
</dbReference>
<evidence type="ECO:0000256" key="4">
    <source>
        <dbReference type="ARBA" id="ARBA00022729"/>
    </source>
</evidence>
<dbReference type="PANTHER" id="PTHR34296:SF2">
    <property type="entry name" value="ABC TRANSPORTER GUANOSINE-BINDING PROTEIN NUPN"/>
    <property type="match status" value="1"/>
</dbReference>
<dbReference type="STRING" id="1193182.BN11_250005"/>
<keyword evidence="6 10" id="KW-0449">Lipoprotein</keyword>
<dbReference type="EMBL" id="CAJA01000168">
    <property type="protein sequence ID" value="CCH73262.1"/>
    <property type="molecule type" value="Genomic_DNA"/>
</dbReference>
<evidence type="ECO:0000256" key="5">
    <source>
        <dbReference type="ARBA" id="ARBA00023136"/>
    </source>
</evidence>
<evidence type="ECO:0000256" key="8">
    <source>
        <dbReference type="SAM" id="SignalP"/>
    </source>
</evidence>
<dbReference type="CDD" id="cd06354">
    <property type="entry name" value="PBP1_PrnA-like"/>
    <property type="match status" value="1"/>
</dbReference>
<protein>
    <submittedName>
        <fullName evidence="10">Lipoprotein involved in guanosine transport</fullName>
    </submittedName>
</protein>
<feature type="region of interest" description="Disordered" evidence="7">
    <location>
        <begin position="25"/>
        <end position="66"/>
    </location>
</feature>
<dbReference type="SUPFAM" id="SSF53822">
    <property type="entry name" value="Periplasmic binding protein-like I"/>
    <property type="match status" value="1"/>
</dbReference>
<gene>
    <name evidence="10" type="primary">nupN</name>
    <name evidence="10" type="ORF">BN11_250005</name>
</gene>
<evidence type="ECO:0000313" key="11">
    <source>
        <dbReference type="Proteomes" id="UP000035763"/>
    </source>
</evidence>
<organism evidence="10 11">
    <name type="scientific">Nostocoides australiense Ben110</name>
    <dbReference type="NCBI Taxonomy" id="1193182"/>
    <lineage>
        <taxon>Bacteria</taxon>
        <taxon>Bacillati</taxon>
        <taxon>Actinomycetota</taxon>
        <taxon>Actinomycetes</taxon>
        <taxon>Micrococcales</taxon>
        <taxon>Intrasporangiaceae</taxon>
        <taxon>Nostocoides</taxon>
    </lineage>
</organism>
<keyword evidence="5" id="KW-0472">Membrane</keyword>
<dbReference type="PANTHER" id="PTHR34296">
    <property type="entry name" value="TRANSCRIPTIONAL ACTIVATOR PROTEIN MED"/>
    <property type="match status" value="1"/>
</dbReference>
<dbReference type="OrthoDB" id="9784230at2"/>
<comment type="similarity">
    <text evidence="2">Belongs to the BMP lipoprotein family.</text>
</comment>
<keyword evidence="3" id="KW-1003">Cell membrane</keyword>
<evidence type="ECO:0000256" key="6">
    <source>
        <dbReference type="ARBA" id="ARBA00023288"/>
    </source>
</evidence>
<reference evidence="10 11" key="1">
    <citation type="journal article" date="2013" name="ISME J.">
        <title>A metabolic model for members of the genus Tetrasphaera involved in enhanced biological phosphorus removal.</title>
        <authorList>
            <person name="Kristiansen R."/>
            <person name="Nguyen H.T.T."/>
            <person name="Saunders A.M."/>
            <person name="Nielsen J.L."/>
            <person name="Wimmer R."/>
            <person name="Le V.Q."/>
            <person name="McIlroy S.J."/>
            <person name="Petrovski S."/>
            <person name="Seviour R.J."/>
            <person name="Calteau A."/>
            <person name="Nielsen K.L."/>
            <person name="Nielsen P.H."/>
        </authorList>
    </citation>
    <scope>NUCLEOTIDE SEQUENCE [LARGE SCALE GENOMIC DNA]</scope>
    <source>
        <strain evidence="10 11">Ben110</strain>
    </source>
</reference>
<dbReference type="Proteomes" id="UP000035763">
    <property type="component" value="Unassembled WGS sequence"/>
</dbReference>
<feature type="domain" description="ABC transporter substrate-binding protein PnrA-like" evidence="9">
    <location>
        <begin position="72"/>
        <end position="379"/>
    </location>
</feature>
<evidence type="ECO:0000259" key="9">
    <source>
        <dbReference type="Pfam" id="PF02608"/>
    </source>
</evidence>
<feature type="chain" id="PRO_5039614574" evidence="8">
    <location>
        <begin position="20"/>
        <end position="379"/>
    </location>
</feature>
<dbReference type="PROSITE" id="PS51257">
    <property type="entry name" value="PROKAR_LIPOPROTEIN"/>
    <property type="match status" value="1"/>
</dbReference>
<evidence type="ECO:0000256" key="7">
    <source>
        <dbReference type="SAM" id="MobiDB-lite"/>
    </source>
</evidence>
<evidence type="ECO:0000256" key="1">
    <source>
        <dbReference type="ARBA" id="ARBA00004193"/>
    </source>
</evidence>
<comment type="subcellular location">
    <subcellularLocation>
        <location evidence="1">Cell membrane</location>
        <topology evidence="1">Lipid-anchor</topology>
    </subcellularLocation>
</comment>
<dbReference type="AlphaFoldDB" id="W6JW16"/>
<dbReference type="InterPro" id="IPR050957">
    <property type="entry name" value="BMP_lipoprotein"/>
</dbReference>
<dbReference type="Gene3D" id="3.40.50.2300">
    <property type="match status" value="2"/>
</dbReference>
<dbReference type="GO" id="GO:0005886">
    <property type="term" value="C:plasma membrane"/>
    <property type="evidence" value="ECO:0007669"/>
    <property type="project" value="UniProtKB-SubCell"/>
</dbReference>
<dbReference type="InterPro" id="IPR003760">
    <property type="entry name" value="PnrA-like"/>
</dbReference>
<sequence length="379" mass="37970">MRQLMKVAAVVSASSLALAACGSGTSKESSASSASAGATSASASGSASESASASGSESMSSSAPAGNSDLKVGMAYDVGGRGDQSFNDAAAAGMDKAKAELGIETKDATAVNGENEAAREERLNQLVDAGYTNIIAVGFAYAASVGKVAKENPDVHFAIIDDASDASKGDNVAQLTFAEQEGSFLVGAAAALTTKEDHIGFVGGVNVPLIVKFEAGYEAGAKAVNPDIKIDSTYLTQPPDFSGFGDPAKGKTAAEGMFQGGADVVYHAAGGSGAGVFTAAKAAKGWAIGVDSDQAKTAEAGVQDVILTSMLKKVDVAVYDYLSKAAAGSPVSGNVIYDLKADGVGYSTTGDHLSADIIAKLDDYKAKIISGEITVPDTK</sequence>
<evidence type="ECO:0000256" key="3">
    <source>
        <dbReference type="ARBA" id="ARBA00022475"/>
    </source>
</evidence>
<dbReference type="Pfam" id="PF02608">
    <property type="entry name" value="Bmp"/>
    <property type="match status" value="1"/>
</dbReference>
<accession>W6JW16</accession>
<keyword evidence="4 8" id="KW-0732">Signal</keyword>
<keyword evidence="11" id="KW-1185">Reference proteome</keyword>
<evidence type="ECO:0000256" key="2">
    <source>
        <dbReference type="ARBA" id="ARBA00008610"/>
    </source>
</evidence>
<proteinExistence type="inferred from homology"/>